<comment type="caution">
    <text evidence="1">The sequence shown here is derived from an EMBL/GenBank/DDBJ whole genome shotgun (WGS) entry which is preliminary data.</text>
</comment>
<dbReference type="RefSeq" id="WP_250603844.1">
    <property type="nucleotide sequence ID" value="NZ_JAMOKX010000002.1"/>
</dbReference>
<accession>A0ABT0TTI8</accession>
<protein>
    <recommendedName>
        <fullName evidence="3">Cell division protein ZapA</fullName>
    </recommendedName>
</protein>
<evidence type="ECO:0000313" key="2">
    <source>
        <dbReference type="Proteomes" id="UP001057522"/>
    </source>
</evidence>
<evidence type="ECO:0008006" key="3">
    <source>
        <dbReference type="Google" id="ProtNLM"/>
    </source>
</evidence>
<reference evidence="1" key="1">
    <citation type="submission" date="2022-06" db="EMBL/GenBank/DDBJ databases">
        <title>Helicobacter colisuis sp. nov.</title>
        <authorList>
            <person name="Papic B."/>
            <person name="Gruntar I."/>
        </authorList>
    </citation>
    <scope>NUCLEOTIDE SEQUENCE</scope>
    <source>
        <strain evidence="1">11154-15</strain>
    </source>
</reference>
<dbReference type="EMBL" id="JAMOKX010000002">
    <property type="protein sequence ID" value="MCL9819220.1"/>
    <property type="molecule type" value="Genomic_DNA"/>
</dbReference>
<gene>
    <name evidence="1" type="ORF">NCR95_03400</name>
</gene>
<evidence type="ECO:0000313" key="1">
    <source>
        <dbReference type="EMBL" id="MCL9819220.1"/>
    </source>
</evidence>
<dbReference type="Proteomes" id="UP001057522">
    <property type="component" value="Unassembled WGS sequence"/>
</dbReference>
<proteinExistence type="predicted"/>
<keyword evidence="2" id="KW-1185">Reference proteome</keyword>
<organism evidence="1 2">
    <name type="scientific">Helicobacter colisuis</name>
    <dbReference type="NCBI Taxonomy" id="2949739"/>
    <lineage>
        <taxon>Bacteria</taxon>
        <taxon>Pseudomonadati</taxon>
        <taxon>Campylobacterota</taxon>
        <taxon>Epsilonproteobacteria</taxon>
        <taxon>Campylobacterales</taxon>
        <taxon>Helicobacteraceae</taxon>
        <taxon>Helicobacter</taxon>
    </lineage>
</organism>
<sequence length="75" mass="8491">MDNILRVCIVGRHYDIPTQEISQETLIALNHLIDESQNINPKDLLKAFLEASEISNTLKTTIQKANQILESNKNS</sequence>
<name>A0ABT0TTI8_9HELI</name>